<dbReference type="Ensembl" id="ENSANIT00000021814.1">
    <property type="protein sequence ID" value="ENSANIP00000021115.1"/>
    <property type="gene ID" value="ENSANIG00000014357.1"/>
</dbReference>
<evidence type="ECO:0000256" key="4">
    <source>
        <dbReference type="ARBA" id="ARBA00022771"/>
    </source>
</evidence>
<keyword evidence="3" id="KW-0677">Repeat</keyword>
<dbReference type="InterPro" id="IPR001841">
    <property type="entry name" value="Znf_RING"/>
</dbReference>
<evidence type="ECO:0000259" key="12">
    <source>
        <dbReference type="PROSITE" id="PS50119"/>
    </source>
</evidence>
<dbReference type="InterPro" id="IPR013083">
    <property type="entry name" value="Znf_RING/FYVE/PHD"/>
</dbReference>
<dbReference type="InterPro" id="IPR036427">
    <property type="entry name" value="Bromodomain-like_sf"/>
</dbReference>
<keyword evidence="4 9" id="KW-0863">Zinc-finger</keyword>
<dbReference type="Pfam" id="PF14634">
    <property type="entry name" value="zf-RING_5"/>
    <property type="match status" value="1"/>
</dbReference>
<dbReference type="SUPFAM" id="SSF57850">
    <property type="entry name" value="RING/U-box"/>
    <property type="match status" value="1"/>
</dbReference>
<feature type="region of interest" description="Disordered" evidence="10">
    <location>
        <begin position="486"/>
        <end position="507"/>
    </location>
</feature>
<feature type="domain" description="B box-type" evidence="12">
    <location>
        <begin position="104"/>
        <end position="151"/>
    </location>
</feature>
<dbReference type="InterPro" id="IPR017907">
    <property type="entry name" value="Znf_RING_CS"/>
</dbReference>
<evidence type="ECO:0000256" key="6">
    <source>
        <dbReference type="ARBA" id="ARBA00023054"/>
    </source>
</evidence>
<dbReference type="Pfam" id="PF00628">
    <property type="entry name" value="PHD"/>
    <property type="match status" value="1"/>
</dbReference>
<evidence type="ECO:0000259" key="11">
    <source>
        <dbReference type="PROSITE" id="PS50089"/>
    </source>
</evidence>
<dbReference type="CDD" id="cd19846">
    <property type="entry name" value="Bbox1_TIF1b_C-VI"/>
    <property type="match status" value="1"/>
</dbReference>
<dbReference type="SMART" id="SM00297">
    <property type="entry name" value="BROMO"/>
    <property type="match status" value="1"/>
</dbReference>
<dbReference type="GO" id="GO:0005634">
    <property type="term" value="C:nucleus"/>
    <property type="evidence" value="ECO:0007669"/>
    <property type="project" value="UniProtKB-SubCell"/>
</dbReference>
<dbReference type="InterPro" id="IPR001487">
    <property type="entry name" value="Bromodomain"/>
</dbReference>
<sequence>MSGLAVESVDGPVGKRPDSLDLLERCGVCRERLRAEREPRLLPCLHSVCRECLRAAPGPAAAPPPPDGLVIDCPICKHQCHLKDVVENYFLRDREAETPATSQGSSQCCTSCEDNAPATSYCVECSEPLCETCVEAHQRVKYTKDHTVRATGSGKAKEGERAVYCSVHKHEPLVLFCDTCDTLTCRDCQLNAHKDHKYQFLEDAVRNQRKMLATLVKRLGDKHASLQRSTKEVRNFIRQVTDVQKRVQVDVKMAILQIMKELNKRGKVLVSDAQRVTEGQQEKLERQHWAMTKLQRHQEHILRFASWALESDNSTALLLSKKLICFQLHRALKMIVDPVEPQGDMKFQWDLNAWTKSAESFGTIISERSLPPPSLSPQLPAASPRGPSPVAGPLQGPLQATVVSKGQYAPSPLLQPPTGPQIGAEEGQGTPDVPQSGGLGMPTLPQFPLGTEGLGCPELSPPHLYPQTAESPEDMAAVTELAANSPPEAAVTGAKRRAHVNPPGEEEEEKFVKKLVIKRSRPAGGPVSTLLRKVPRVSLERLDLDLSGAAQPPVFRVFPGTSAEDFSLIVIERGAQPRLPTPFTVKVEQQEAAIGDTQDTKPAGAVVMCDLCERCYHLDCHLPALQEVPSPEWRCLLCQGLPPPSEDVADGFEEGLPHKLCPQDQQKCEYVLLELLCHEPCRPLHRLSSSLENHDAIDLTLIRAKLQQKLTPYYRNPEEFAHDVWRMIQQFSQLTEDKADVQSILGLQRFFEARLSAAFGDRKFSSALLKPVIPLDEAEGSPPSPAGPLGP</sequence>
<dbReference type="GO" id="GO:0008270">
    <property type="term" value="F:zinc ion binding"/>
    <property type="evidence" value="ECO:0007669"/>
    <property type="project" value="UniProtKB-KW"/>
</dbReference>
<keyword evidence="8" id="KW-0539">Nucleus</keyword>
<dbReference type="PANTHER" id="PTHR45915">
    <property type="entry name" value="TRANSCRIPTION INTERMEDIARY FACTOR"/>
    <property type="match status" value="1"/>
</dbReference>
<feature type="region of interest" description="Disordered" evidence="10">
    <location>
        <begin position="366"/>
        <end position="396"/>
    </location>
</feature>
<dbReference type="InterPro" id="IPR042713">
    <property type="entry name" value="TIF1beta_RING-HC"/>
</dbReference>
<feature type="domain" description="RING-type" evidence="11">
    <location>
        <begin position="26"/>
        <end position="77"/>
    </location>
</feature>
<evidence type="ECO:0000256" key="7">
    <source>
        <dbReference type="ARBA" id="ARBA00023117"/>
    </source>
</evidence>
<feature type="region of interest" description="Disordered" evidence="10">
    <location>
        <begin position="408"/>
        <end position="445"/>
    </location>
</feature>
<dbReference type="InterPro" id="IPR047058">
    <property type="entry name" value="TIF1b_Bbox2_Znf"/>
</dbReference>
<organism evidence="13 14">
    <name type="scientific">Accipiter nisus</name>
    <name type="common">Eurasian sparrowhawk</name>
    <dbReference type="NCBI Taxonomy" id="211598"/>
    <lineage>
        <taxon>Eukaryota</taxon>
        <taxon>Metazoa</taxon>
        <taxon>Chordata</taxon>
        <taxon>Craniata</taxon>
        <taxon>Vertebrata</taxon>
        <taxon>Euteleostomi</taxon>
        <taxon>Archelosauria</taxon>
        <taxon>Archosauria</taxon>
        <taxon>Dinosauria</taxon>
        <taxon>Saurischia</taxon>
        <taxon>Theropoda</taxon>
        <taxon>Coelurosauria</taxon>
        <taxon>Aves</taxon>
        <taxon>Neognathae</taxon>
        <taxon>Neoaves</taxon>
        <taxon>Telluraves</taxon>
        <taxon>Accipitrimorphae</taxon>
        <taxon>Accipitriformes</taxon>
        <taxon>Accipitridae</taxon>
        <taxon>Accipitrinae</taxon>
        <taxon>Accipiter</taxon>
    </lineage>
</organism>
<evidence type="ECO:0000256" key="2">
    <source>
        <dbReference type="ARBA" id="ARBA00022723"/>
    </source>
</evidence>
<dbReference type="FunFam" id="3.30.160.60:FF:000074">
    <property type="entry name" value="Tripartite motif containing 66"/>
    <property type="match status" value="1"/>
</dbReference>
<dbReference type="SMART" id="SM00184">
    <property type="entry name" value="RING"/>
    <property type="match status" value="1"/>
</dbReference>
<dbReference type="Gene3D" id="3.30.160.60">
    <property type="entry name" value="Classic Zinc Finger"/>
    <property type="match status" value="1"/>
</dbReference>
<evidence type="ECO:0000313" key="13">
    <source>
        <dbReference type="Ensembl" id="ENSANIP00000021115.1"/>
    </source>
</evidence>
<dbReference type="PROSITE" id="PS00518">
    <property type="entry name" value="ZF_RING_1"/>
    <property type="match status" value="1"/>
</dbReference>
<dbReference type="Proteomes" id="UP000694541">
    <property type="component" value="Unplaced"/>
</dbReference>
<evidence type="ECO:0000256" key="8">
    <source>
        <dbReference type="ARBA" id="ARBA00023242"/>
    </source>
</evidence>
<comment type="subcellular location">
    <subcellularLocation>
        <location evidence="1">Nucleus</location>
    </subcellularLocation>
</comment>
<reference evidence="13" key="2">
    <citation type="submission" date="2025-09" db="UniProtKB">
        <authorList>
            <consortium name="Ensembl"/>
        </authorList>
    </citation>
    <scope>IDENTIFICATION</scope>
</reference>
<keyword evidence="7" id="KW-0103">Bromodomain</keyword>
<dbReference type="Gene3D" id="3.30.40.10">
    <property type="entry name" value="Zinc/RING finger domain, C3HC4 (zinc finger)"/>
    <property type="match status" value="2"/>
</dbReference>
<dbReference type="CDD" id="cd16765">
    <property type="entry name" value="RING-HC_TIF1beta"/>
    <property type="match status" value="1"/>
</dbReference>
<dbReference type="PANTHER" id="PTHR45915:SF8">
    <property type="entry name" value="TRIPARTITE MOTIF CONTAINING 28"/>
    <property type="match status" value="1"/>
</dbReference>
<dbReference type="GO" id="GO:0000785">
    <property type="term" value="C:chromatin"/>
    <property type="evidence" value="ECO:0007669"/>
    <property type="project" value="TreeGrafter"/>
</dbReference>
<dbReference type="SMART" id="SM00336">
    <property type="entry name" value="BBOX"/>
    <property type="match status" value="2"/>
</dbReference>
<dbReference type="InterPro" id="IPR047059">
    <property type="entry name" value="TIF1b_Bbox1_Znf"/>
</dbReference>
<keyword evidence="5" id="KW-0862">Zinc</keyword>
<dbReference type="PROSITE" id="PS50119">
    <property type="entry name" value="ZF_BBOX"/>
    <property type="match status" value="2"/>
</dbReference>
<evidence type="ECO:0000256" key="9">
    <source>
        <dbReference type="PROSITE-ProRule" id="PRU00024"/>
    </source>
</evidence>
<keyword evidence="2" id="KW-0479">Metal-binding</keyword>
<feature type="domain" description="B box-type" evidence="12">
    <location>
        <begin position="160"/>
        <end position="201"/>
    </location>
</feature>
<evidence type="ECO:0000256" key="5">
    <source>
        <dbReference type="ARBA" id="ARBA00022833"/>
    </source>
</evidence>
<dbReference type="GO" id="GO:0003714">
    <property type="term" value="F:transcription corepressor activity"/>
    <property type="evidence" value="ECO:0007669"/>
    <property type="project" value="InterPro"/>
</dbReference>
<dbReference type="Gene3D" id="1.20.920.10">
    <property type="entry name" value="Bromodomain-like"/>
    <property type="match status" value="1"/>
</dbReference>
<dbReference type="InterPro" id="IPR001965">
    <property type="entry name" value="Znf_PHD"/>
</dbReference>
<keyword evidence="14" id="KW-1185">Reference proteome</keyword>
<dbReference type="Pfam" id="PF00643">
    <property type="entry name" value="zf-B_box"/>
    <property type="match status" value="2"/>
</dbReference>
<accession>A0A8B9NAK4</accession>
<dbReference type="InterPro" id="IPR019787">
    <property type="entry name" value="Znf_PHD-finger"/>
</dbReference>
<dbReference type="SUPFAM" id="SSF47370">
    <property type="entry name" value="Bromodomain"/>
    <property type="match status" value="1"/>
</dbReference>
<dbReference type="AlphaFoldDB" id="A0A8B9NAK4"/>
<dbReference type="CDD" id="cd15623">
    <property type="entry name" value="PHD_TIF1beta"/>
    <property type="match status" value="1"/>
</dbReference>
<evidence type="ECO:0000256" key="1">
    <source>
        <dbReference type="ARBA" id="ARBA00004123"/>
    </source>
</evidence>
<dbReference type="InterPro" id="IPR000315">
    <property type="entry name" value="Znf_B-box"/>
</dbReference>
<dbReference type="InterPro" id="IPR037373">
    <property type="entry name" value="KAP1"/>
</dbReference>
<proteinExistence type="predicted"/>
<dbReference type="PROSITE" id="PS50089">
    <property type="entry name" value="ZF_RING_2"/>
    <property type="match status" value="1"/>
</dbReference>
<dbReference type="SMART" id="SM00502">
    <property type="entry name" value="BBC"/>
    <property type="match status" value="1"/>
</dbReference>
<dbReference type="SUPFAM" id="SSF57845">
    <property type="entry name" value="B-box zinc-binding domain"/>
    <property type="match status" value="1"/>
</dbReference>
<evidence type="ECO:0000256" key="3">
    <source>
        <dbReference type="ARBA" id="ARBA00022737"/>
    </source>
</evidence>
<dbReference type="SUPFAM" id="SSF57903">
    <property type="entry name" value="FYVE/PHD zinc finger"/>
    <property type="match status" value="1"/>
</dbReference>
<protein>
    <submittedName>
        <fullName evidence="13">Tripartite motif containing 28</fullName>
    </submittedName>
</protein>
<evidence type="ECO:0000256" key="10">
    <source>
        <dbReference type="SAM" id="MobiDB-lite"/>
    </source>
</evidence>
<name>A0A8B9NAK4_9AVES</name>
<keyword evidence="6" id="KW-0175">Coiled coil</keyword>
<evidence type="ECO:0000313" key="14">
    <source>
        <dbReference type="Proteomes" id="UP000694541"/>
    </source>
</evidence>
<dbReference type="InterPro" id="IPR003649">
    <property type="entry name" value="Bbox_C"/>
</dbReference>
<dbReference type="SMART" id="SM00249">
    <property type="entry name" value="PHD"/>
    <property type="match status" value="1"/>
</dbReference>
<reference evidence="13" key="1">
    <citation type="submission" date="2025-08" db="UniProtKB">
        <authorList>
            <consortium name="Ensembl"/>
        </authorList>
    </citation>
    <scope>IDENTIFICATION</scope>
</reference>
<dbReference type="InterPro" id="IPR011011">
    <property type="entry name" value="Znf_FYVE_PHD"/>
</dbReference>
<dbReference type="CDD" id="cd19829">
    <property type="entry name" value="Bbox2_TIF1b_C-VI"/>
    <property type="match status" value="1"/>
</dbReference>